<reference evidence="8" key="1">
    <citation type="submission" date="2015-07" db="EMBL/GenBank/DDBJ databases">
        <title>Genome sequencing project for genomic taxonomy and phylogenomics of Bacillus-like bacteria.</title>
        <authorList>
            <person name="Liu B."/>
            <person name="Wang J."/>
            <person name="Zhu Y."/>
            <person name="Liu G."/>
            <person name="Chen Q."/>
            <person name="Chen Z."/>
            <person name="Lan J."/>
            <person name="Che J."/>
            <person name="Ge C."/>
            <person name="Shi H."/>
            <person name="Pan Z."/>
            <person name="Liu X."/>
        </authorList>
    </citation>
    <scope>NUCLEOTIDE SEQUENCE [LARGE SCALE GENOMIC DNA]</scope>
    <source>
        <strain evidence="8">DSM 9887</strain>
    </source>
</reference>
<keyword evidence="9" id="KW-1185">Reference proteome</keyword>
<dbReference type="Pfam" id="PF00126">
    <property type="entry name" value="HTH_1"/>
    <property type="match status" value="1"/>
</dbReference>
<dbReference type="PANTHER" id="PTHR30419">
    <property type="entry name" value="HTH-TYPE TRANSCRIPTIONAL REGULATOR YBHD"/>
    <property type="match status" value="1"/>
</dbReference>
<dbReference type="InterPro" id="IPR050950">
    <property type="entry name" value="HTH-type_LysR_regulators"/>
</dbReference>
<evidence type="ECO:0000259" key="5">
    <source>
        <dbReference type="PROSITE" id="PS50931"/>
    </source>
</evidence>
<dbReference type="Gene3D" id="1.10.10.10">
    <property type="entry name" value="Winged helix-like DNA-binding domain superfamily/Winged helix DNA-binding domain"/>
    <property type="match status" value="1"/>
</dbReference>
<dbReference type="AlphaFoldDB" id="A0A0K9YVV3"/>
<dbReference type="InterPro" id="IPR000847">
    <property type="entry name" value="LysR_HTH_N"/>
</dbReference>
<evidence type="ECO:0000256" key="2">
    <source>
        <dbReference type="ARBA" id="ARBA00023015"/>
    </source>
</evidence>
<evidence type="ECO:0000256" key="3">
    <source>
        <dbReference type="ARBA" id="ARBA00023125"/>
    </source>
</evidence>
<dbReference type="EMBL" id="LGIQ01000007">
    <property type="protein sequence ID" value="KNB72345.1"/>
    <property type="molecule type" value="Genomic_DNA"/>
</dbReference>
<dbReference type="CDD" id="cd05466">
    <property type="entry name" value="PBP2_LTTR_substrate"/>
    <property type="match status" value="1"/>
</dbReference>
<organism evidence="7 8">
    <name type="scientific">Brevibacillus reuszeri</name>
    <dbReference type="NCBI Taxonomy" id="54915"/>
    <lineage>
        <taxon>Bacteria</taxon>
        <taxon>Bacillati</taxon>
        <taxon>Bacillota</taxon>
        <taxon>Bacilli</taxon>
        <taxon>Bacillales</taxon>
        <taxon>Paenibacillaceae</taxon>
        <taxon>Brevibacillus</taxon>
    </lineage>
</organism>
<evidence type="ECO:0000313" key="8">
    <source>
        <dbReference type="Proteomes" id="UP000036834"/>
    </source>
</evidence>
<dbReference type="EMBL" id="BJON01000016">
    <property type="protein sequence ID" value="GED70483.1"/>
    <property type="molecule type" value="Genomic_DNA"/>
</dbReference>
<dbReference type="OrthoDB" id="63123at2"/>
<dbReference type="GO" id="GO:0003677">
    <property type="term" value="F:DNA binding"/>
    <property type="evidence" value="ECO:0007669"/>
    <property type="project" value="UniProtKB-KW"/>
</dbReference>
<dbReference type="PANTHER" id="PTHR30419:SF24">
    <property type="entry name" value="HTH-TYPE TRANSCRIPTIONAL REGULATOR CZCR"/>
    <property type="match status" value="1"/>
</dbReference>
<dbReference type="InterPro" id="IPR005119">
    <property type="entry name" value="LysR_subst-bd"/>
</dbReference>
<feature type="domain" description="HTH lysR-type" evidence="5">
    <location>
        <begin position="1"/>
        <end position="59"/>
    </location>
</feature>
<evidence type="ECO:0000256" key="1">
    <source>
        <dbReference type="ARBA" id="ARBA00009437"/>
    </source>
</evidence>
<dbReference type="SUPFAM" id="SSF46785">
    <property type="entry name" value="Winged helix' DNA-binding domain"/>
    <property type="match status" value="1"/>
</dbReference>
<gene>
    <name evidence="7" type="ORF">ADS79_10660</name>
    <name evidence="6" type="ORF">BRE01_41850</name>
</gene>
<dbReference type="GO" id="GO:0003700">
    <property type="term" value="F:DNA-binding transcription factor activity"/>
    <property type="evidence" value="ECO:0007669"/>
    <property type="project" value="InterPro"/>
</dbReference>
<name>A0A0K9YVV3_9BACL</name>
<proteinExistence type="inferred from homology"/>
<dbReference type="PATRIC" id="fig|54915.3.peg.1083"/>
<comment type="caution">
    <text evidence="7">The sequence shown here is derived from an EMBL/GenBank/DDBJ whole genome shotgun (WGS) entry which is preliminary data.</text>
</comment>
<dbReference type="Pfam" id="PF03466">
    <property type="entry name" value="LysR_substrate"/>
    <property type="match status" value="1"/>
</dbReference>
<evidence type="ECO:0000313" key="9">
    <source>
        <dbReference type="Proteomes" id="UP000319578"/>
    </source>
</evidence>
<dbReference type="InterPro" id="IPR036388">
    <property type="entry name" value="WH-like_DNA-bd_sf"/>
</dbReference>
<evidence type="ECO:0000313" key="6">
    <source>
        <dbReference type="EMBL" id="GED70483.1"/>
    </source>
</evidence>
<dbReference type="SUPFAM" id="SSF53850">
    <property type="entry name" value="Periplasmic binding protein-like II"/>
    <property type="match status" value="1"/>
</dbReference>
<accession>A0A0K9YVV3</accession>
<evidence type="ECO:0000313" key="7">
    <source>
        <dbReference type="EMBL" id="KNB72345.1"/>
    </source>
</evidence>
<dbReference type="RefSeq" id="WP_049738394.1">
    <property type="nucleotide sequence ID" value="NZ_BJON01000016.1"/>
</dbReference>
<dbReference type="Proteomes" id="UP000319578">
    <property type="component" value="Unassembled WGS sequence"/>
</dbReference>
<keyword evidence="4" id="KW-0804">Transcription</keyword>
<reference evidence="7" key="2">
    <citation type="submission" date="2015-07" db="EMBL/GenBank/DDBJ databases">
        <title>MeaNS - Measles Nucleotide Surveillance Program.</title>
        <authorList>
            <person name="Tran T."/>
            <person name="Druce J."/>
        </authorList>
    </citation>
    <scope>NUCLEOTIDE SEQUENCE</scope>
    <source>
        <strain evidence="7">DSM 9887</strain>
    </source>
</reference>
<dbReference type="InterPro" id="IPR036390">
    <property type="entry name" value="WH_DNA-bd_sf"/>
</dbReference>
<dbReference type="FunFam" id="1.10.10.10:FF:000001">
    <property type="entry name" value="LysR family transcriptional regulator"/>
    <property type="match status" value="1"/>
</dbReference>
<dbReference type="PROSITE" id="PS50931">
    <property type="entry name" value="HTH_LYSR"/>
    <property type="match status" value="1"/>
</dbReference>
<keyword evidence="2" id="KW-0805">Transcription regulation</keyword>
<evidence type="ECO:0000256" key="4">
    <source>
        <dbReference type="ARBA" id="ARBA00023163"/>
    </source>
</evidence>
<comment type="similarity">
    <text evidence="1">Belongs to the LysR transcriptional regulatory family.</text>
</comment>
<reference evidence="6 9" key="3">
    <citation type="submission" date="2019-06" db="EMBL/GenBank/DDBJ databases">
        <title>Whole genome shotgun sequence of Brevibacillus reuszeri NBRC 15719.</title>
        <authorList>
            <person name="Hosoyama A."/>
            <person name="Uohara A."/>
            <person name="Ohji S."/>
            <person name="Ichikawa N."/>
        </authorList>
    </citation>
    <scope>NUCLEOTIDE SEQUENCE [LARGE SCALE GENOMIC DNA]</scope>
    <source>
        <strain evidence="6 9">NBRC 15719</strain>
    </source>
</reference>
<dbReference type="Gene3D" id="3.40.190.290">
    <property type="match status" value="1"/>
</dbReference>
<dbReference type="GO" id="GO:0005829">
    <property type="term" value="C:cytosol"/>
    <property type="evidence" value="ECO:0007669"/>
    <property type="project" value="TreeGrafter"/>
</dbReference>
<keyword evidence="3" id="KW-0238">DNA-binding</keyword>
<dbReference type="STRING" id="54915.ADS79_10660"/>
<dbReference type="Proteomes" id="UP000036834">
    <property type="component" value="Unassembled WGS sequence"/>
</dbReference>
<sequence>MNKSLLQLMVKIADTKSFTQAGKELNMTQPAVSKAVNGLETELGVTLLIRNRRHGVMLTPIGERIMRIFRAILSDYEKVDQEIALELGLEKGLVKIGAFPEASSYFVPKIISHINKKYPNIEFTILEGTVTEVKGWIDTQRIDIGFIIAHPPDKEFNTFPIHQEEMYAVLNKEHPLTTKNMIQATDLLDQPLIFCKSGFETPVIDWFEKFRENPKVRYEIHNYMTGINLVHEGLGIAIMPELTLAHLPENVLIRKLDPPVYRNIHMAVLSFEDSGISVKLFIETALQLFPQFFARFE</sequence>
<protein>
    <submittedName>
        <fullName evidence="7">LysR family transcriptional regulator</fullName>
    </submittedName>
</protein>
<dbReference type="PRINTS" id="PR00039">
    <property type="entry name" value="HTHLYSR"/>
</dbReference>